<keyword evidence="2" id="KW-1185">Reference proteome</keyword>
<protein>
    <submittedName>
        <fullName evidence="1">Uncharacterized protein</fullName>
    </submittedName>
</protein>
<name>A0A2A2JZ14_9BILA</name>
<comment type="caution">
    <text evidence="1">The sequence shown here is derived from an EMBL/GenBank/DDBJ whole genome shotgun (WGS) entry which is preliminary data.</text>
</comment>
<proteinExistence type="predicted"/>
<evidence type="ECO:0000313" key="2">
    <source>
        <dbReference type="Proteomes" id="UP000218231"/>
    </source>
</evidence>
<gene>
    <name evidence="1" type="ORF">WR25_00348</name>
</gene>
<accession>A0A2A2JZ14</accession>
<sequence length="143" mass="15278">MRRVQPQAARLLAAGQGDRCFSNSPGQIDHVHLAPVLVVDEQDPPDDGRIFQACRHLDGPHDLMGSDGDVGHDAALGIHGQQMAIGRIDDRGIGLPPNADAGHLPPGGGIEEADAVVIAARHGDFAIRERHHGMGTRHRPERL</sequence>
<reference evidence="1 2" key="1">
    <citation type="journal article" date="2017" name="Curr. Biol.">
        <title>Genome architecture and evolution of a unichromosomal asexual nematode.</title>
        <authorList>
            <person name="Fradin H."/>
            <person name="Zegar C."/>
            <person name="Gutwein M."/>
            <person name="Lucas J."/>
            <person name="Kovtun M."/>
            <person name="Corcoran D."/>
            <person name="Baugh L.R."/>
            <person name="Kiontke K."/>
            <person name="Gunsalus K."/>
            <person name="Fitch D.H."/>
            <person name="Piano F."/>
        </authorList>
    </citation>
    <scope>NUCLEOTIDE SEQUENCE [LARGE SCALE GENOMIC DNA]</scope>
    <source>
        <strain evidence="1">PF1309</strain>
    </source>
</reference>
<dbReference type="Proteomes" id="UP000218231">
    <property type="component" value="Unassembled WGS sequence"/>
</dbReference>
<organism evidence="1 2">
    <name type="scientific">Diploscapter pachys</name>
    <dbReference type="NCBI Taxonomy" id="2018661"/>
    <lineage>
        <taxon>Eukaryota</taxon>
        <taxon>Metazoa</taxon>
        <taxon>Ecdysozoa</taxon>
        <taxon>Nematoda</taxon>
        <taxon>Chromadorea</taxon>
        <taxon>Rhabditida</taxon>
        <taxon>Rhabditina</taxon>
        <taxon>Rhabditomorpha</taxon>
        <taxon>Rhabditoidea</taxon>
        <taxon>Rhabditidae</taxon>
        <taxon>Diploscapter</taxon>
    </lineage>
</organism>
<dbReference type="AlphaFoldDB" id="A0A2A2JZ14"/>
<dbReference type="EMBL" id="LIAE01010021">
    <property type="protein sequence ID" value="PAV66918.1"/>
    <property type="molecule type" value="Genomic_DNA"/>
</dbReference>
<evidence type="ECO:0000313" key="1">
    <source>
        <dbReference type="EMBL" id="PAV66918.1"/>
    </source>
</evidence>